<dbReference type="GO" id="GO:0005886">
    <property type="term" value="C:plasma membrane"/>
    <property type="evidence" value="ECO:0007669"/>
    <property type="project" value="UniProtKB-SubCell"/>
</dbReference>
<feature type="transmembrane region" description="Helical" evidence="8">
    <location>
        <begin position="249"/>
        <end position="268"/>
    </location>
</feature>
<feature type="transmembrane region" description="Helical" evidence="8">
    <location>
        <begin position="159"/>
        <end position="180"/>
    </location>
</feature>
<evidence type="ECO:0000256" key="6">
    <source>
        <dbReference type="ARBA" id="ARBA00022989"/>
    </source>
</evidence>
<evidence type="ECO:0000256" key="4">
    <source>
        <dbReference type="ARBA" id="ARBA00022475"/>
    </source>
</evidence>
<dbReference type="Proteomes" id="UP000199659">
    <property type="component" value="Unassembled WGS sequence"/>
</dbReference>
<evidence type="ECO:0000313" key="10">
    <source>
        <dbReference type="Proteomes" id="UP000199659"/>
    </source>
</evidence>
<feature type="transmembrane region" description="Helical" evidence="8">
    <location>
        <begin position="186"/>
        <end position="208"/>
    </location>
</feature>
<keyword evidence="10" id="KW-1185">Reference proteome</keyword>
<feature type="transmembrane region" description="Helical" evidence="8">
    <location>
        <begin position="38"/>
        <end position="57"/>
    </location>
</feature>
<dbReference type="Pfam" id="PF03547">
    <property type="entry name" value="Mem_trans"/>
    <property type="match status" value="2"/>
</dbReference>
<keyword evidence="3" id="KW-0813">Transport</keyword>
<accession>A0A1I6HLS7</accession>
<feature type="transmembrane region" description="Helical" evidence="8">
    <location>
        <begin position="280"/>
        <end position="301"/>
    </location>
</feature>
<name>A0A1I6HLS7_9FIRM</name>
<dbReference type="InterPro" id="IPR004776">
    <property type="entry name" value="Mem_transp_PIN-like"/>
</dbReference>
<feature type="transmembrane region" description="Helical" evidence="8">
    <location>
        <begin position="98"/>
        <end position="116"/>
    </location>
</feature>
<dbReference type="GO" id="GO:0055085">
    <property type="term" value="P:transmembrane transport"/>
    <property type="evidence" value="ECO:0007669"/>
    <property type="project" value="InterPro"/>
</dbReference>
<protein>
    <recommendedName>
        <fullName evidence="11">Membrane transport protein</fullName>
    </recommendedName>
</protein>
<dbReference type="RefSeq" id="WP_092558724.1">
    <property type="nucleotide sequence ID" value="NZ_FOYZ01000001.1"/>
</dbReference>
<feature type="transmembrane region" description="Helical" evidence="8">
    <location>
        <begin position="63"/>
        <end position="86"/>
    </location>
</feature>
<dbReference type="Gene3D" id="1.20.1530.20">
    <property type="match status" value="2"/>
</dbReference>
<keyword evidence="5 8" id="KW-0812">Transmembrane</keyword>
<evidence type="ECO:0000256" key="5">
    <source>
        <dbReference type="ARBA" id="ARBA00022692"/>
    </source>
</evidence>
<evidence type="ECO:0000256" key="7">
    <source>
        <dbReference type="ARBA" id="ARBA00023136"/>
    </source>
</evidence>
<evidence type="ECO:0000256" key="1">
    <source>
        <dbReference type="ARBA" id="ARBA00004651"/>
    </source>
</evidence>
<proteinExistence type="inferred from homology"/>
<organism evidence="9 10">
    <name type="scientific">Anaeromicropila populeti</name>
    <dbReference type="NCBI Taxonomy" id="37658"/>
    <lineage>
        <taxon>Bacteria</taxon>
        <taxon>Bacillati</taxon>
        <taxon>Bacillota</taxon>
        <taxon>Clostridia</taxon>
        <taxon>Lachnospirales</taxon>
        <taxon>Lachnospiraceae</taxon>
        <taxon>Anaeromicropila</taxon>
    </lineage>
</organism>
<dbReference type="AlphaFoldDB" id="A0A1I6HLS7"/>
<dbReference type="InterPro" id="IPR038770">
    <property type="entry name" value="Na+/solute_symporter_sf"/>
</dbReference>
<evidence type="ECO:0000313" key="9">
    <source>
        <dbReference type="EMBL" id="SFR55429.1"/>
    </source>
</evidence>
<gene>
    <name evidence="9" type="ORF">SAMN05661086_00088</name>
</gene>
<feature type="transmembrane region" description="Helical" evidence="8">
    <location>
        <begin position="220"/>
        <end position="243"/>
    </location>
</feature>
<sequence length="304" mass="33611">MESVFSLMLRIVIMISIGVILKKANIITKELQKGISDVLLKAILPLSIISSTEAAFSKDTFQGITATCIFAGGYYILSLAGITLLSKRLSVSVEKRKVFITMCVFANTGFIGFPVAEEVFGTSAMLYAVLYNLFYQIFFFTYGIQILDKESGMNIMKVFQTPVTIASMLSIIKFIFQIHFPEPVQAAFTSVGNMTVPLSMIIIGCTIVEMKCSEIVKDFYSYLVSLFRLIIFPVIAFGIFKVIGDSSMTAKLCILLTALPSGSLNVIVAEQKNCEPEFAARTVVQNMIFMLITLPFIIGLLKFL</sequence>
<comment type="similarity">
    <text evidence="2">Belongs to the auxin efflux carrier (TC 2.A.69) family.</text>
</comment>
<dbReference type="EMBL" id="FOYZ01000001">
    <property type="protein sequence ID" value="SFR55429.1"/>
    <property type="molecule type" value="Genomic_DNA"/>
</dbReference>
<evidence type="ECO:0000256" key="3">
    <source>
        <dbReference type="ARBA" id="ARBA00022448"/>
    </source>
</evidence>
<reference evidence="9 10" key="1">
    <citation type="submission" date="2016-10" db="EMBL/GenBank/DDBJ databases">
        <authorList>
            <person name="de Groot N.N."/>
        </authorList>
    </citation>
    <scope>NUCLEOTIDE SEQUENCE [LARGE SCALE GENOMIC DNA]</scope>
    <source>
        <strain evidence="9 10">743A</strain>
    </source>
</reference>
<feature type="transmembrane region" description="Helical" evidence="8">
    <location>
        <begin position="128"/>
        <end position="147"/>
    </location>
</feature>
<dbReference type="PANTHER" id="PTHR36838">
    <property type="entry name" value="AUXIN EFFLUX CARRIER FAMILY PROTEIN"/>
    <property type="match status" value="1"/>
</dbReference>
<evidence type="ECO:0000256" key="8">
    <source>
        <dbReference type="SAM" id="Phobius"/>
    </source>
</evidence>
<keyword evidence="4" id="KW-1003">Cell membrane</keyword>
<dbReference type="PANTHER" id="PTHR36838:SF1">
    <property type="entry name" value="SLR1864 PROTEIN"/>
    <property type="match status" value="1"/>
</dbReference>
<dbReference type="OrthoDB" id="9798064at2"/>
<keyword evidence="7 8" id="KW-0472">Membrane</keyword>
<evidence type="ECO:0000256" key="2">
    <source>
        <dbReference type="ARBA" id="ARBA00010145"/>
    </source>
</evidence>
<keyword evidence="6 8" id="KW-1133">Transmembrane helix</keyword>
<comment type="subcellular location">
    <subcellularLocation>
        <location evidence="1">Cell membrane</location>
        <topology evidence="1">Multi-pass membrane protein</topology>
    </subcellularLocation>
</comment>
<feature type="transmembrane region" description="Helical" evidence="8">
    <location>
        <begin position="6"/>
        <end position="26"/>
    </location>
</feature>
<dbReference type="STRING" id="37658.SAMN05661086_00088"/>
<evidence type="ECO:0008006" key="11">
    <source>
        <dbReference type="Google" id="ProtNLM"/>
    </source>
</evidence>